<sequence>MLTKYIIHKPCRKKKGRRFPFYLFLYHFFPMFKELERNGWFYDFLSSQ</sequence>
<protein>
    <submittedName>
        <fullName evidence="1">Uncharacterized protein</fullName>
    </submittedName>
</protein>
<organism evidence="1">
    <name type="scientific">CrAss-like virus sp. ctcfK29</name>
    <dbReference type="NCBI Taxonomy" id="2826827"/>
    <lineage>
        <taxon>Viruses</taxon>
        <taxon>Duplodnaviria</taxon>
        <taxon>Heunggongvirae</taxon>
        <taxon>Uroviricota</taxon>
        <taxon>Caudoviricetes</taxon>
        <taxon>Crassvirales</taxon>
    </lineage>
</organism>
<name>A0A8S5MIW3_9CAUD</name>
<proteinExistence type="predicted"/>
<evidence type="ECO:0000313" key="1">
    <source>
        <dbReference type="EMBL" id="DAD82329.1"/>
    </source>
</evidence>
<accession>A0A8S5MIW3</accession>
<reference evidence="1" key="1">
    <citation type="journal article" date="2021" name="Proc. Natl. Acad. Sci. U.S.A.">
        <title>A Catalog of Tens of Thousands of Viruses from Human Metagenomes Reveals Hidden Associations with Chronic Diseases.</title>
        <authorList>
            <person name="Tisza M.J."/>
            <person name="Buck C.B."/>
        </authorList>
    </citation>
    <scope>NUCLEOTIDE SEQUENCE</scope>
    <source>
        <strain evidence="1">CtcfK29</strain>
    </source>
</reference>
<dbReference type="EMBL" id="BK014916">
    <property type="protein sequence ID" value="DAD82329.1"/>
    <property type="molecule type" value="Genomic_DNA"/>
</dbReference>